<evidence type="ECO:0000313" key="2">
    <source>
        <dbReference type="EMBL" id="KAJ6264225.1"/>
    </source>
</evidence>
<protein>
    <submittedName>
        <fullName evidence="2">Uncharacterized protein</fullName>
    </submittedName>
</protein>
<accession>A0AAD6J6F7</accession>
<keyword evidence="3" id="KW-1185">Reference proteome</keyword>
<evidence type="ECO:0000313" key="3">
    <source>
        <dbReference type="Proteomes" id="UP001221413"/>
    </source>
</evidence>
<feature type="signal peptide" evidence="1">
    <location>
        <begin position="1"/>
        <end position="20"/>
    </location>
</feature>
<feature type="chain" id="PRO_5041963942" evidence="1">
    <location>
        <begin position="21"/>
        <end position="150"/>
    </location>
</feature>
<sequence length="150" mass="16177">MSQALKIAAVVNALVAIAHGMKGTEMFGANKSYYKALPKTVAVPYRTGWYQGCAMLTMLGEDTVSDFNVKLKRVCIFCGTVLANVSDLYTGTALLNYRWSYTGLDSTEKAIAALASATYLISSYTYRTVGDPAQWPTLVGGILQAYAAFS</sequence>
<name>A0AAD6J6F7_DREDA</name>
<dbReference type="AlphaFoldDB" id="A0AAD6J6F7"/>
<reference evidence="2" key="1">
    <citation type="submission" date="2023-01" db="EMBL/GenBank/DDBJ databases">
        <title>The chitinases involved in constricting ring structure development in the nematode-trapping fungus Drechslerella dactyloides.</title>
        <authorList>
            <person name="Wang R."/>
            <person name="Zhang L."/>
            <person name="Tang P."/>
            <person name="Li S."/>
            <person name="Liang L."/>
        </authorList>
    </citation>
    <scope>NUCLEOTIDE SEQUENCE</scope>
    <source>
        <strain evidence="2">YMF1.00031</strain>
    </source>
</reference>
<gene>
    <name evidence="2" type="ORF">Dda_0368</name>
</gene>
<comment type="caution">
    <text evidence="2">The sequence shown here is derived from an EMBL/GenBank/DDBJ whole genome shotgun (WGS) entry which is preliminary data.</text>
</comment>
<proteinExistence type="predicted"/>
<organism evidence="2 3">
    <name type="scientific">Drechslerella dactyloides</name>
    <name type="common">Nematode-trapping fungus</name>
    <name type="synonym">Arthrobotrys dactyloides</name>
    <dbReference type="NCBI Taxonomy" id="74499"/>
    <lineage>
        <taxon>Eukaryota</taxon>
        <taxon>Fungi</taxon>
        <taxon>Dikarya</taxon>
        <taxon>Ascomycota</taxon>
        <taxon>Pezizomycotina</taxon>
        <taxon>Orbiliomycetes</taxon>
        <taxon>Orbiliales</taxon>
        <taxon>Orbiliaceae</taxon>
        <taxon>Drechslerella</taxon>
    </lineage>
</organism>
<dbReference type="Proteomes" id="UP001221413">
    <property type="component" value="Unassembled WGS sequence"/>
</dbReference>
<evidence type="ECO:0000256" key="1">
    <source>
        <dbReference type="SAM" id="SignalP"/>
    </source>
</evidence>
<dbReference type="EMBL" id="JAQGDS010000001">
    <property type="protein sequence ID" value="KAJ6264225.1"/>
    <property type="molecule type" value="Genomic_DNA"/>
</dbReference>
<keyword evidence="1" id="KW-0732">Signal</keyword>